<organism evidence="3 4">
    <name type="scientific">Acidaminococcus intestini</name>
    <dbReference type="NCBI Taxonomy" id="187327"/>
    <lineage>
        <taxon>Bacteria</taxon>
        <taxon>Bacillati</taxon>
        <taxon>Bacillota</taxon>
        <taxon>Negativicutes</taxon>
        <taxon>Acidaminococcales</taxon>
        <taxon>Acidaminococcaceae</taxon>
        <taxon>Acidaminococcus</taxon>
    </lineage>
</organism>
<reference evidence="3" key="1">
    <citation type="submission" date="2021-02" db="EMBL/GenBank/DDBJ databases">
        <title>Infant gut strain persistence is associated with maternal origin, phylogeny, and functional potential including surface adhesion and iron acquisition.</title>
        <authorList>
            <person name="Lou Y.C."/>
        </authorList>
    </citation>
    <scope>NUCLEOTIDE SEQUENCE</scope>
    <source>
        <strain evidence="3">L3_106_000M1_dasL3_106_000M1_concoct_15</strain>
    </source>
</reference>
<name>A0A943ED50_9FIRM</name>
<keyword evidence="1" id="KW-0732">Signal</keyword>
<dbReference type="InterPro" id="IPR007461">
    <property type="entry name" value="Ysc84_actin-binding"/>
</dbReference>
<dbReference type="Proteomes" id="UP000754226">
    <property type="component" value="Unassembled WGS sequence"/>
</dbReference>
<accession>A0A943ED50</accession>
<dbReference type="EMBL" id="JAGZCZ010000004">
    <property type="protein sequence ID" value="MBS5519476.1"/>
    <property type="molecule type" value="Genomic_DNA"/>
</dbReference>
<comment type="caution">
    <text evidence="3">The sequence shown here is derived from an EMBL/GenBank/DDBJ whole genome shotgun (WGS) entry which is preliminary data.</text>
</comment>
<evidence type="ECO:0000259" key="2">
    <source>
        <dbReference type="Pfam" id="PF04366"/>
    </source>
</evidence>
<gene>
    <name evidence="3" type="ORF">KHX13_03945</name>
</gene>
<dbReference type="Pfam" id="PF04366">
    <property type="entry name" value="Ysc84"/>
    <property type="match status" value="1"/>
</dbReference>
<protein>
    <recommendedName>
        <fullName evidence="2">Ysc84 actin-binding domain-containing protein</fullName>
    </recommendedName>
</protein>
<evidence type="ECO:0000313" key="3">
    <source>
        <dbReference type="EMBL" id="MBS5519476.1"/>
    </source>
</evidence>
<evidence type="ECO:0000313" key="4">
    <source>
        <dbReference type="Proteomes" id="UP000754226"/>
    </source>
</evidence>
<feature type="domain" description="Ysc84 actin-binding" evidence="2">
    <location>
        <begin position="104"/>
        <end position="194"/>
    </location>
</feature>
<feature type="chain" id="PRO_5037045592" description="Ysc84 actin-binding domain-containing protein" evidence="1">
    <location>
        <begin position="24"/>
        <end position="202"/>
    </location>
</feature>
<sequence>MKRLQKLAVFVLALLLVTVPALAAVATKADKKETQRQELRTKTYEALKLLYEKKPKSKRAIEHAYGYAVFVDTSYTAGFIGGGHGRGRAINNSNGTEVFMKMAQGKLGLGLGVRQTNTIFVFDTIDAFTSFITKGWTFGGQAAAAATDDVHGDSLEGAFQVAPGMWMYQMTTKGLAAELTATGTRFYVDNDLNKTQIPAVKE</sequence>
<feature type="signal peptide" evidence="1">
    <location>
        <begin position="1"/>
        <end position="23"/>
    </location>
</feature>
<evidence type="ECO:0000256" key="1">
    <source>
        <dbReference type="SAM" id="SignalP"/>
    </source>
</evidence>
<dbReference type="AlphaFoldDB" id="A0A943ED50"/>
<proteinExistence type="predicted"/>